<dbReference type="RefSeq" id="XP_044651518.1">
    <property type="nucleotide sequence ID" value="XM_044795583.1"/>
</dbReference>
<comment type="caution">
    <text evidence="1">The sequence shown here is derived from an EMBL/GenBank/DDBJ whole genome shotgun (WGS) entry which is preliminary data.</text>
</comment>
<accession>A0A9P3C6D5</accession>
<protein>
    <submittedName>
        <fullName evidence="1">Uncharacterized protein</fullName>
    </submittedName>
</protein>
<name>A0A9P3C6D5_9PEZI</name>
<sequence>MVEITEITIDIDAIFTPHSANGINTPVLGPAHRGKKKEISFEEHLDFLLLTSKLTVREVSNMTSPRVAEARISKLVQTAITIVADEHKLPRQEIKYAYDVTQQDNGVFLRRAAETSMNGIYRDATAPATACAADAEGGDDEGVDGEASE</sequence>
<dbReference type="GeneID" id="68286069"/>
<dbReference type="EMBL" id="BOLY01000001">
    <property type="protein sequence ID" value="GIZ37031.1"/>
    <property type="molecule type" value="Genomic_DNA"/>
</dbReference>
<organism evidence="1 2">
    <name type="scientific">Cercospora kikuchii</name>
    <dbReference type="NCBI Taxonomy" id="84275"/>
    <lineage>
        <taxon>Eukaryota</taxon>
        <taxon>Fungi</taxon>
        <taxon>Dikarya</taxon>
        <taxon>Ascomycota</taxon>
        <taxon>Pezizomycotina</taxon>
        <taxon>Dothideomycetes</taxon>
        <taxon>Dothideomycetidae</taxon>
        <taxon>Mycosphaerellales</taxon>
        <taxon>Mycosphaerellaceae</taxon>
        <taxon>Cercospora</taxon>
    </lineage>
</organism>
<evidence type="ECO:0000313" key="1">
    <source>
        <dbReference type="EMBL" id="GIZ37031.1"/>
    </source>
</evidence>
<gene>
    <name evidence="1" type="ORF">CKM354_000049400</name>
</gene>
<dbReference type="OrthoDB" id="3645015at2759"/>
<dbReference type="AlphaFoldDB" id="A0A9P3C6D5"/>
<reference evidence="1 2" key="1">
    <citation type="submission" date="2021-01" db="EMBL/GenBank/DDBJ databases">
        <title>Cercospora kikuchii MAFF 305040 whole genome shotgun sequence.</title>
        <authorList>
            <person name="Kashiwa T."/>
            <person name="Suzuki T."/>
        </authorList>
    </citation>
    <scope>NUCLEOTIDE SEQUENCE [LARGE SCALE GENOMIC DNA]</scope>
    <source>
        <strain evidence="1 2">MAFF 305040</strain>
    </source>
</reference>
<keyword evidence="2" id="KW-1185">Reference proteome</keyword>
<evidence type="ECO:0000313" key="2">
    <source>
        <dbReference type="Proteomes" id="UP000825890"/>
    </source>
</evidence>
<proteinExistence type="predicted"/>
<dbReference type="Proteomes" id="UP000825890">
    <property type="component" value="Unassembled WGS sequence"/>
</dbReference>